<dbReference type="EMBL" id="MU865582">
    <property type="protein sequence ID" value="KAK4221134.1"/>
    <property type="molecule type" value="Genomic_DNA"/>
</dbReference>
<evidence type="ECO:0000313" key="1">
    <source>
        <dbReference type="EMBL" id="KAK4221134.1"/>
    </source>
</evidence>
<reference evidence="1" key="2">
    <citation type="submission" date="2023-05" db="EMBL/GenBank/DDBJ databases">
        <authorList>
            <consortium name="Lawrence Berkeley National Laboratory"/>
            <person name="Steindorff A."/>
            <person name="Hensen N."/>
            <person name="Bonometti L."/>
            <person name="Westerberg I."/>
            <person name="Brannstrom I.O."/>
            <person name="Guillou S."/>
            <person name="Cros-Aarteil S."/>
            <person name="Calhoun S."/>
            <person name="Haridas S."/>
            <person name="Kuo A."/>
            <person name="Mondo S."/>
            <person name="Pangilinan J."/>
            <person name="Riley R."/>
            <person name="Labutti K."/>
            <person name="Andreopoulos B."/>
            <person name="Lipzen A."/>
            <person name="Chen C."/>
            <person name="Yanf M."/>
            <person name="Daum C."/>
            <person name="Ng V."/>
            <person name="Clum A."/>
            <person name="Ohm R."/>
            <person name="Martin F."/>
            <person name="Silar P."/>
            <person name="Natvig D."/>
            <person name="Lalanne C."/>
            <person name="Gautier V."/>
            <person name="Ament-Velasquez S.L."/>
            <person name="Kruys A."/>
            <person name="Hutchinson M.I."/>
            <person name="Powell A.J."/>
            <person name="Barry K."/>
            <person name="Miller A.N."/>
            <person name="Grigoriev I.V."/>
            <person name="Debuchy R."/>
            <person name="Gladieux P."/>
            <person name="Thoren M.H."/>
            <person name="Johannesson H."/>
        </authorList>
    </citation>
    <scope>NUCLEOTIDE SEQUENCE</scope>
    <source>
        <strain evidence="1">CBS 990.96</strain>
    </source>
</reference>
<protein>
    <recommendedName>
        <fullName evidence="3">F-box domain-containing protein</fullName>
    </recommendedName>
</protein>
<gene>
    <name evidence="1" type="ORF">QBC38DRAFT_492674</name>
</gene>
<dbReference type="Gene3D" id="3.80.10.10">
    <property type="entry name" value="Ribonuclease Inhibitor"/>
    <property type="match status" value="1"/>
</dbReference>
<dbReference type="AlphaFoldDB" id="A0AAN6YKU0"/>
<sequence length="509" mass="58733">MDSKTNLEPPLLNLPIEVLHDICRHLLNPQLDTTCALPEYCDPDYALAQEFREKAERKLPPWWHSSPMFLALSPLQRTCRSLNTIVEPFLYEHISLSFWEDRRSLSLLRRLSHRPDLGSFVKRLDISGTLWGLRAQADLESYLREAKRLGWKIPEARLKQQVFNHEMPMAWFTQELAVDLILAHVPKLEALRIHHENKAGHEYGVCLPRDIQFNSLRHIEHSQHNGLEGATPSRLIRILEHAPRVETLLLTGHQSFRSQEEANSFWMALPELKVIEFDEAGDFLGNDPVAISMFCPKLKSFRFSHATSSSAWINANDISMYQLKRLLTTPTQILKGLYPLRERLRHLDFDLSILTINKAAPPDPNVSTLNPRKTRHLLHKDLAILCEFVGLEQLRLQFGQRQNPIQWISPINDGFLVDCLPPNIKQLEIFQILQSTPLIKLADSIKNGSFPLLKEVWYNVIHQDPQRVISTTIKIGNAFRESGIEALQSAEFGGPKWYLNHVPTRWERC</sequence>
<proteinExistence type="predicted"/>
<accession>A0AAN6YKU0</accession>
<keyword evidence="2" id="KW-1185">Reference proteome</keyword>
<dbReference type="InterPro" id="IPR032675">
    <property type="entry name" value="LRR_dom_sf"/>
</dbReference>
<evidence type="ECO:0008006" key="3">
    <source>
        <dbReference type="Google" id="ProtNLM"/>
    </source>
</evidence>
<organism evidence="1 2">
    <name type="scientific">Podospora fimiseda</name>
    <dbReference type="NCBI Taxonomy" id="252190"/>
    <lineage>
        <taxon>Eukaryota</taxon>
        <taxon>Fungi</taxon>
        <taxon>Dikarya</taxon>
        <taxon>Ascomycota</taxon>
        <taxon>Pezizomycotina</taxon>
        <taxon>Sordariomycetes</taxon>
        <taxon>Sordariomycetidae</taxon>
        <taxon>Sordariales</taxon>
        <taxon>Podosporaceae</taxon>
        <taxon>Podospora</taxon>
    </lineage>
</organism>
<dbReference type="Proteomes" id="UP001301958">
    <property type="component" value="Unassembled WGS sequence"/>
</dbReference>
<name>A0AAN6YKU0_9PEZI</name>
<reference evidence="1" key="1">
    <citation type="journal article" date="2023" name="Mol. Phylogenet. Evol.">
        <title>Genome-scale phylogeny and comparative genomics of the fungal order Sordariales.</title>
        <authorList>
            <person name="Hensen N."/>
            <person name="Bonometti L."/>
            <person name="Westerberg I."/>
            <person name="Brannstrom I.O."/>
            <person name="Guillou S."/>
            <person name="Cros-Aarteil S."/>
            <person name="Calhoun S."/>
            <person name="Haridas S."/>
            <person name="Kuo A."/>
            <person name="Mondo S."/>
            <person name="Pangilinan J."/>
            <person name="Riley R."/>
            <person name="LaButti K."/>
            <person name="Andreopoulos B."/>
            <person name="Lipzen A."/>
            <person name="Chen C."/>
            <person name="Yan M."/>
            <person name="Daum C."/>
            <person name="Ng V."/>
            <person name="Clum A."/>
            <person name="Steindorff A."/>
            <person name="Ohm R.A."/>
            <person name="Martin F."/>
            <person name="Silar P."/>
            <person name="Natvig D.O."/>
            <person name="Lalanne C."/>
            <person name="Gautier V."/>
            <person name="Ament-Velasquez S.L."/>
            <person name="Kruys A."/>
            <person name="Hutchinson M.I."/>
            <person name="Powell A.J."/>
            <person name="Barry K."/>
            <person name="Miller A.N."/>
            <person name="Grigoriev I.V."/>
            <person name="Debuchy R."/>
            <person name="Gladieux P."/>
            <person name="Hiltunen Thoren M."/>
            <person name="Johannesson H."/>
        </authorList>
    </citation>
    <scope>NUCLEOTIDE SEQUENCE</scope>
    <source>
        <strain evidence="1">CBS 990.96</strain>
    </source>
</reference>
<comment type="caution">
    <text evidence="1">The sequence shown here is derived from an EMBL/GenBank/DDBJ whole genome shotgun (WGS) entry which is preliminary data.</text>
</comment>
<evidence type="ECO:0000313" key="2">
    <source>
        <dbReference type="Proteomes" id="UP001301958"/>
    </source>
</evidence>